<reference evidence="2" key="1">
    <citation type="submission" date="2013-10" db="EMBL/GenBank/DDBJ databases">
        <title>Genomic analysis of the causative agents of coccidiosis in chickens.</title>
        <authorList>
            <person name="Reid A.J."/>
            <person name="Blake D."/>
            <person name="Billington K."/>
            <person name="Browne H."/>
            <person name="Dunn M."/>
            <person name="Hung S."/>
            <person name="Kawahara F."/>
            <person name="Miranda-Saavedra D."/>
            <person name="Mourier T."/>
            <person name="Nagra H."/>
            <person name="Otto T.D."/>
            <person name="Rawlings N."/>
            <person name="Sanchez A."/>
            <person name="Sanders M."/>
            <person name="Subramaniam C."/>
            <person name="Tay Y."/>
            <person name="Dear P."/>
            <person name="Doerig C."/>
            <person name="Gruber A."/>
            <person name="Parkinson J."/>
            <person name="Shirley M."/>
            <person name="Wan K.L."/>
            <person name="Berriman M."/>
            <person name="Tomley F."/>
            <person name="Pain A."/>
        </authorList>
    </citation>
    <scope>NUCLEOTIDE SEQUENCE [LARGE SCALE GENOMIC DNA]</scope>
    <source>
        <strain evidence="2">Houghton</strain>
    </source>
</reference>
<dbReference type="GO" id="GO:0005737">
    <property type="term" value="C:cytoplasm"/>
    <property type="evidence" value="ECO:0007669"/>
    <property type="project" value="TreeGrafter"/>
</dbReference>
<dbReference type="OrthoDB" id="348811at2759"/>
<reference evidence="2" key="2">
    <citation type="submission" date="2013-10" db="EMBL/GenBank/DDBJ databases">
        <authorList>
            <person name="Aslett M."/>
        </authorList>
    </citation>
    <scope>NUCLEOTIDE SEQUENCE [LARGE SCALE GENOMIC DNA]</scope>
    <source>
        <strain evidence="2">Houghton</strain>
    </source>
</reference>
<gene>
    <name evidence="2" type="ORF">ETH_00014230</name>
</gene>
<dbReference type="GeneID" id="25252003"/>
<dbReference type="PANTHER" id="PTHR46348">
    <property type="entry name" value="DELETED IN LUNG AND ESOPHAGEAL CANCER PROTEIN 1"/>
    <property type="match status" value="1"/>
</dbReference>
<dbReference type="AlphaFoldDB" id="U6KX33"/>
<dbReference type="VEuPathDB" id="ToxoDB:ETH_00014230"/>
<proteinExistence type="predicted"/>
<dbReference type="GO" id="GO:0008285">
    <property type="term" value="P:negative regulation of cell population proliferation"/>
    <property type="evidence" value="ECO:0007669"/>
    <property type="project" value="InterPro"/>
</dbReference>
<dbReference type="Proteomes" id="UP000030747">
    <property type="component" value="Unassembled WGS sequence"/>
</dbReference>
<name>U6KX33_EIMTE</name>
<evidence type="ECO:0000313" key="3">
    <source>
        <dbReference type="Proteomes" id="UP000030747"/>
    </source>
</evidence>
<sequence>MYGWPGSAYERPPVPEEPKICSIEFIRRVPVRSHSGTHMQVFDKVIQGVIYTKKVTLRNLESVGRRMRLEIDPKSPFRISLPKYPGGGVLLDSLAGSCGEEQATPHVSGIVATGMSVQVWVSFCPTPSAPEATGLLELHTEKGAFAIPLLARKEPPSLLSLPRVLDFGAARPGESVVMELCLQNEGGEGTVRALISPHAPGGSKERAASRCPFLSTKKQHQEAAPLALKEPTKVPYTGWPADCEEAFTVLRRDFLLGRGDRGASLMLRFTPSKPGLFAASLQLISAAQKASDGEELNILATVELRGFAEAAALTLKEFCGTQWPSHLPFFFMPGLCVLPGLMAAEPVAPKFGGHPHSAFKAEEVTTAASAEEISAEELAPVGRKMDDSVCFTGAQIFQAIKCLLPRIMDFGCSLRGGPPIFRSVVLCNEGQLPIHVVWRHAAKQQRASATAPLAANDISELCSAFSVSPSEAVIPPKGSRSFCFAVNPRMLPTALPDSRSSRSGLFFFEFSLWIVNVSSRALLSPQAITCPESAQGLSPMNGVKGEIEKNNADKCEDIDTVKSKEKGKTAEEDPTELKVRWTPLFAEPDSRCHNAERGGKLTHMECLEAAAEKYPKEWKLLRLQQRVRVTQPKVVALGIATAGDKAESPITKRMRPCAVQSVVFRFKNEGLADVFLSVHPNFRALKVRWRGANHSNASSELSGPRTRTTNCTSSSGSASTGNEWETAWLLRVEEDEIEGLEKETDLGYMTSVEDVFDGFLQIFGQSPQPFGYFCVASKEQRVVPPGAKGKLAMRLLPLCCGAMSMDVPLSVFPLKETDVPSLVPVSNAAGAPSATGCEEQLRLVFPLCIEVFRPRVSHFWPPQIDFGMVRAHTRTSRALLVRNTSLVAAAVRLRFASADEVFSPAAERLGPPEDDMVAGAFPCHFSSSLIRAPSEEPEKTVDKIMSTAAATGTATTEAKSAGTRAPAAGSAEICEAQSCNPSATVRCCTKCLCVDESLLCCEPFLRDPLNAADAAAAEAEAAAAAAVDAKVSSDSDGEFEGA</sequence>
<keyword evidence="3" id="KW-1185">Reference proteome</keyword>
<feature type="region of interest" description="Disordered" evidence="1">
    <location>
        <begin position="695"/>
        <end position="720"/>
    </location>
</feature>
<protein>
    <submittedName>
        <fullName evidence="2">Uncharacterized protein</fullName>
    </submittedName>
</protein>
<dbReference type="VEuPathDB" id="ToxoDB:ETH2_1587000"/>
<evidence type="ECO:0000313" key="2">
    <source>
        <dbReference type="EMBL" id="CDJ42516.1"/>
    </source>
</evidence>
<evidence type="ECO:0000256" key="1">
    <source>
        <dbReference type="SAM" id="MobiDB-lite"/>
    </source>
</evidence>
<dbReference type="GO" id="GO:0005929">
    <property type="term" value="C:cilium"/>
    <property type="evidence" value="ECO:0007669"/>
    <property type="project" value="TreeGrafter"/>
</dbReference>
<dbReference type="EMBL" id="HG675722">
    <property type="protein sequence ID" value="CDJ42516.1"/>
    <property type="molecule type" value="Genomic_DNA"/>
</dbReference>
<organism evidence="2 3">
    <name type="scientific">Eimeria tenella</name>
    <name type="common">Coccidian parasite</name>
    <dbReference type="NCBI Taxonomy" id="5802"/>
    <lineage>
        <taxon>Eukaryota</taxon>
        <taxon>Sar</taxon>
        <taxon>Alveolata</taxon>
        <taxon>Apicomplexa</taxon>
        <taxon>Conoidasida</taxon>
        <taxon>Coccidia</taxon>
        <taxon>Eucoccidiorida</taxon>
        <taxon>Eimeriorina</taxon>
        <taxon>Eimeriidae</taxon>
        <taxon>Eimeria</taxon>
    </lineage>
</organism>
<dbReference type="PANTHER" id="PTHR46348:SF1">
    <property type="entry name" value="DELETED IN LUNG AND ESOPHAGEAL CANCER PROTEIN 1"/>
    <property type="match status" value="1"/>
</dbReference>
<accession>U6KX33</accession>
<dbReference type="InterPro" id="IPR033304">
    <property type="entry name" value="DLEC1"/>
</dbReference>
<dbReference type="GO" id="GO:0015631">
    <property type="term" value="F:tubulin binding"/>
    <property type="evidence" value="ECO:0007669"/>
    <property type="project" value="TreeGrafter"/>
</dbReference>
<dbReference type="RefSeq" id="XP_013233266.1">
    <property type="nucleotide sequence ID" value="XM_013377812.1"/>
</dbReference>